<evidence type="ECO:0000313" key="1">
    <source>
        <dbReference type="EMBL" id="NAS18249.1"/>
    </source>
</evidence>
<proteinExistence type="predicted"/>
<name>A0A6L9ENX9_CLOBU</name>
<dbReference type="EMBL" id="WOFV02000028">
    <property type="protein sequence ID" value="NAS18249.1"/>
    <property type="molecule type" value="Genomic_DNA"/>
</dbReference>
<organism evidence="1 2">
    <name type="scientific">Clostridium butyricum</name>
    <dbReference type="NCBI Taxonomy" id="1492"/>
    <lineage>
        <taxon>Bacteria</taxon>
        <taxon>Bacillati</taxon>
        <taxon>Bacillota</taxon>
        <taxon>Clostridia</taxon>
        <taxon>Eubacteriales</taxon>
        <taxon>Clostridiaceae</taxon>
        <taxon>Clostridium</taxon>
    </lineage>
</organism>
<reference evidence="1 2" key="1">
    <citation type="submission" date="2020-01" db="EMBL/GenBank/DDBJ databases">
        <title>Genome sequence of a 1,3-propanediol producer, Clostridium butyricum S3.</title>
        <authorList>
            <person name="Zhou J."/>
        </authorList>
    </citation>
    <scope>NUCLEOTIDE SEQUENCE [LARGE SCALE GENOMIC DNA]</scope>
    <source>
        <strain evidence="1 2">S3</strain>
    </source>
</reference>
<evidence type="ECO:0000313" key="2">
    <source>
        <dbReference type="Proteomes" id="UP000474042"/>
    </source>
</evidence>
<comment type="caution">
    <text evidence="1">The sequence shown here is derived from an EMBL/GenBank/DDBJ whole genome shotgun (WGS) entry which is preliminary data.</text>
</comment>
<sequence>MENITYKLDRAAKINVIISPYSDHVGRYNKTLSYKTYDDTYVTPSSDYYYAVITNYSSDNVTIKDFYMIF</sequence>
<dbReference type="RefSeq" id="WP_156212139.1">
    <property type="nucleotide sequence ID" value="NZ_JABFUH010000001.1"/>
</dbReference>
<dbReference type="AlphaFoldDB" id="A0A6L9ENX9"/>
<gene>
    <name evidence="1" type="ORF">GND98_010285</name>
</gene>
<dbReference type="Proteomes" id="UP000474042">
    <property type="component" value="Unassembled WGS sequence"/>
</dbReference>
<accession>A0A6L9ENX9</accession>
<protein>
    <submittedName>
        <fullName evidence="1">Uncharacterized protein</fullName>
    </submittedName>
</protein>